<feature type="compositionally biased region" description="Basic and acidic residues" evidence="1">
    <location>
        <begin position="308"/>
        <end position="322"/>
    </location>
</feature>
<feature type="compositionally biased region" description="Polar residues" evidence="1">
    <location>
        <begin position="385"/>
        <end position="401"/>
    </location>
</feature>
<feature type="transmembrane region" description="Helical" evidence="2">
    <location>
        <begin position="218"/>
        <end position="242"/>
    </location>
</feature>
<keyword evidence="2" id="KW-0472">Membrane</keyword>
<feature type="transmembrane region" description="Helical" evidence="2">
    <location>
        <begin position="131"/>
        <end position="156"/>
    </location>
</feature>
<accession>A0A177TEF5</accession>
<gene>
    <name evidence="3" type="ORF">A4X13_0g3364</name>
</gene>
<feature type="transmembrane region" description="Helical" evidence="2">
    <location>
        <begin position="176"/>
        <end position="194"/>
    </location>
</feature>
<feature type="region of interest" description="Disordered" evidence="1">
    <location>
        <begin position="300"/>
        <end position="335"/>
    </location>
</feature>
<dbReference type="AlphaFoldDB" id="A0A177TEF5"/>
<feature type="transmembrane region" description="Helical" evidence="2">
    <location>
        <begin position="262"/>
        <end position="285"/>
    </location>
</feature>
<evidence type="ECO:0000313" key="4">
    <source>
        <dbReference type="Proteomes" id="UP000077521"/>
    </source>
</evidence>
<comment type="caution">
    <text evidence="3">The sequence shown here is derived from an EMBL/GenBank/DDBJ whole genome shotgun (WGS) entry which is preliminary data.</text>
</comment>
<dbReference type="EMBL" id="LWDF02000186">
    <property type="protein sequence ID" value="KAE8254566.1"/>
    <property type="molecule type" value="Genomic_DNA"/>
</dbReference>
<feature type="compositionally biased region" description="Basic and acidic residues" evidence="1">
    <location>
        <begin position="406"/>
        <end position="416"/>
    </location>
</feature>
<proteinExistence type="predicted"/>
<evidence type="ECO:0000256" key="2">
    <source>
        <dbReference type="SAM" id="Phobius"/>
    </source>
</evidence>
<feature type="transmembrane region" description="Helical" evidence="2">
    <location>
        <begin position="50"/>
        <end position="78"/>
    </location>
</feature>
<dbReference type="Proteomes" id="UP000077521">
    <property type="component" value="Unassembled WGS sequence"/>
</dbReference>
<feature type="transmembrane region" description="Helical" evidence="2">
    <location>
        <begin position="98"/>
        <end position="119"/>
    </location>
</feature>
<keyword evidence="2" id="KW-0812">Transmembrane</keyword>
<name>A0A177TEF5_9BASI</name>
<keyword evidence="2" id="KW-1133">Transmembrane helix</keyword>
<sequence length="416" mass="46441">MESSISYSGGFVANIAIGLVVLGSFTCLLLVTLIFLVLMSTDVTRRRPIFWFQTVAALMLILSWIALIRTATGILSAIAEGRSKMDVWRSDQWVAVEIASWVALMLLDATIVLKAFAFFPPNRMIYRPIGSLSRFLPVAIPIIALIIRLPMFVLWLPCSKHTEVTPKCLQLQPIDTLLQIIGNGFATVIILYETHRMRKSSVKGHVTPSSDLALRLKLLVEATLLSFLPVVILQIAMAVFIFKWPNSLTIQVGSGTDDHIAFVYVYLKIANYVGSCVFSVIATTYQPIRLQTSKRDRQVFTPVTSEARPVDSQRLPDSERNSRQPQSTARSGYTSSGQRTVFDMLASEFEIVQSANKSIDLSDHDQEMLSEQYQVHELSRRSSKSTRPTLTHTPASSTSDVLQIKQLDEARRNSTA</sequence>
<feature type="region of interest" description="Disordered" evidence="1">
    <location>
        <begin position="366"/>
        <end position="416"/>
    </location>
</feature>
<evidence type="ECO:0000313" key="3">
    <source>
        <dbReference type="EMBL" id="KAE8254566.1"/>
    </source>
</evidence>
<organism evidence="3 4">
    <name type="scientific">Tilletia indica</name>
    <dbReference type="NCBI Taxonomy" id="43049"/>
    <lineage>
        <taxon>Eukaryota</taxon>
        <taxon>Fungi</taxon>
        <taxon>Dikarya</taxon>
        <taxon>Basidiomycota</taxon>
        <taxon>Ustilaginomycotina</taxon>
        <taxon>Exobasidiomycetes</taxon>
        <taxon>Tilletiales</taxon>
        <taxon>Tilletiaceae</taxon>
        <taxon>Tilletia</taxon>
    </lineage>
</organism>
<evidence type="ECO:0008006" key="5">
    <source>
        <dbReference type="Google" id="ProtNLM"/>
    </source>
</evidence>
<protein>
    <recommendedName>
        <fullName evidence="5">G-protein coupled receptors family 1 profile domain-containing protein</fullName>
    </recommendedName>
</protein>
<evidence type="ECO:0000256" key="1">
    <source>
        <dbReference type="SAM" id="MobiDB-lite"/>
    </source>
</evidence>
<feature type="compositionally biased region" description="Polar residues" evidence="1">
    <location>
        <begin position="323"/>
        <end position="335"/>
    </location>
</feature>
<reference evidence="3" key="1">
    <citation type="submission" date="2016-04" db="EMBL/GenBank/DDBJ databases">
        <authorList>
            <person name="Nguyen H.D."/>
            <person name="Samba Siva P."/>
            <person name="Cullis J."/>
            <person name="Levesque C.A."/>
            <person name="Hambleton S."/>
        </authorList>
    </citation>
    <scope>NUCLEOTIDE SEQUENCE</scope>
    <source>
        <strain evidence="3">DAOMC 236416</strain>
    </source>
</reference>
<feature type="transmembrane region" description="Helical" evidence="2">
    <location>
        <begin position="12"/>
        <end position="38"/>
    </location>
</feature>
<reference evidence="3" key="2">
    <citation type="journal article" date="2019" name="IMA Fungus">
        <title>Genome sequencing and comparison of five Tilletia species to identify candidate genes for the detection of regulated species infecting wheat.</title>
        <authorList>
            <person name="Nguyen H.D.T."/>
            <person name="Sultana T."/>
            <person name="Kesanakurti P."/>
            <person name="Hambleton S."/>
        </authorList>
    </citation>
    <scope>NUCLEOTIDE SEQUENCE</scope>
    <source>
        <strain evidence="3">DAOMC 236416</strain>
    </source>
</reference>
<keyword evidence="4" id="KW-1185">Reference proteome</keyword>